<accession>A0A916VW82</accession>
<dbReference type="Gene3D" id="3.30.1370.60">
    <property type="entry name" value="Hypothetical oxidoreductase yiak, domain 2"/>
    <property type="match status" value="1"/>
</dbReference>
<dbReference type="Gene3D" id="3.30.60.50">
    <property type="entry name" value="Hypothetical oxidoreductase yiak, domain 3"/>
    <property type="match status" value="1"/>
</dbReference>
<evidence type="ECO:0000313" key="4">
    <source>
        <dbReference type="Proteomes" id="UP000596977"/>
    </source>
</evidence>
<evidence type="ECO:0000313" key="3">
    <source>
        <dbReference type="EMBL" id="GGA43224.1"/>
    </source>
</evidence>
<dbReference type="PANTHER" id="PTHR11091">
    <property type="entry name" value="OXIDOREDUCTASE-RELATED"/>
    <property type="match status" value="1"/>
</dbReference>
<dbReference type="SUPFAM" id="SSF89733">
    <property type="entry name" value="L-sulfolactate dehydrogenase-like"/>
    <property type="match status" value="1"/>
</dbReference>
<reference evidence="3 4" key="1">
    <citation type="journal article" date="2014" name="Int. J. Syst. Evol. Microbiol.">
        <title>Complete genome sequence of Corynebacterium casei LMG S-19264T (=DSM 44701T), isolated from a smear-ripened cheese.</title>
        <authorList>
            <consortium name="US DOE Joint Genome Institute (JGI-PGF)"/>
            <person name="Walter F."/>
            <person name="Albersmeier A."/>
            <person name="Kalinowski J."/>
            <person name="Ruckert C."/>
        </authorList>
    </citation>
    <scope>NUCLEOTIDE SEQUENCE [LARGE SCALE GENOMIC DNA]</scope>
    <source>
        <strain evidence="3 4">CGMCC 1.15896</strain>
    </source>
</reference>
<dbReference type="PANTHER" id="PTHR11091:SF0">
    <property type="entry name" value="MALATE DEHYDROGENASE"/>
    <property type="match status" value="1"/>
</dbReference>
<dbReference type="AlphaFoldDB" id="A0A916VW82"/>
<dbReference type="Proteomes" id="UP000596977">
    <property type="component" value="Unassembled WGS sequence"/>
</dbReference>
<comment type="similarity">
    <text evidence="1">Belongs to the LDH2/MDH2 oxidoreductase family.</text>
</comment>
<protein>
    <submittedName>
        <fullName evidence="3">Dehydrogenase</fullName>
    </submittedName>
</protein>
<evidence type="ECO:0000256" key="2">
    <source>
        <dbReference type="ARBA" id="ARBA00023002"/>
    </source>
</evidence>
<organism evidence="3 4">
    <name type="scientific">Pelagibacterium lentulum</name>
    <dbReference type="NCBI Taxonomy" id="2029865"/>
    <lineage>
        <taxon>Bacteria</taxon>
        <taxon>Pseudomonadati</taxon>
        <taxon>Pseudomonadota</taxon>
        <taxon>Alphaproteobacteria</taxon>
        <taxon>Hyphomicrobiales</taxon>
        <taxon>Devosiaceae</taxon>
        <taxon>Pelagibacterium</taxon>
    </lineage>
</organism>
<dbReference type="InterPro" id="IPR003767">
    <property type="entry name" value="Malate/L-lactate_DH-like"/>
</dbReference>
<comment type="caution">
    <text evidence="3">The sequence shown here is derived from an EMBL/GenBank/DDBJ whole genome shotgun (WGS) entry which is preliminary data.</text>
</comment>
<dbReference type="InterPro" id="IPR036111">
    <property type="entry name" value="Mal/L-sulfo/L-lacto_DH-like_sf"/>
</dbReference>
<gene>
    <name evidence="3" type="ORF">GCM10011499_10990</name>
</gene>
<name>A0A916VW82_9HYPH</name>
<dbReference type="Pfam" id="PF02615">
    <property type="entry name" value="Ldh_2"/>
    <property type="match status" value="1"/>
</dbReference>
<keyword evidence="4" id="KW-1185">Reference proteome</keyword>
<dbReference type="EMBL" id="BMKB01000002">
    <property type="protein sequence ID" value="GGA43224.1"/>
    <property type="molecule type" value="Genomic_DNA"/>
</dbReference>
<evidence type="ECO:0000256" key="1">
    <source>
        <dbReference type="ARBA" id="ARBA00006056"/>
    </source>
</evidence>
<dbReference type="InterPro" id="IPR043143">
    <property type="entry name" value="Mal/L-sulf/L-lact_DH-like_NADP"/>
</dbReference>
<keyword evidence="2" id="KW-0560">Oxidoreductase</keyword>
<proteinExistence type="inferred from homology"/>
<dbReference type="GO" id="GO:0016491">
    <property type="term" value="F:oxidoreductase activity"/>
    <property type="evidence" value="ECO:0007669"/>
    <property type="project" value="UniProtKB-KW"/>
</dbReference>
<dbReference type="InterPro" id="IPR043144">
    <property type="entry name" value="Mal/L-sulf/L-lact_DH-like_ah"/>
</dbReference>
<sequence length="329" mass="34983">MIRALVGAGVTEEGAWIQSEVLLEAELRGLASHGLMRLPRLIERIANGVADPKVTGSHQWLRSTFLEVDGQAGLGPVVAMAALSQVRKRAAECGSAIAAIRNSNHLGMLGYYAENVAEQGQTLIGLSTSEALVHPWGGRTAMLGTNPIAIGLPTESGAFVVDTATSIVSMGKIHDHAQRGEPIPDHWALDEDGNPTTDPVRAKNGSIAPFGEAKGYALGLAIELLVGNLAQAALGRDVRGTLDSTETCNKGDVFIVIDGPAGQLAPYLEQLRQTPPADGFDAVRIPGDRSKSLRSERMHDGLPVEDRVWAQIRQLAEVGHDQPSPRRPM</sequence>
<dbReference type="Gene3D" id="1.10.1530.10">
    <property type="match status" value="1"/>
</dbReference>